<comment type="caution">
    <text evidence="2">The sequence shown here is derived from an EMBL/GenBank/DDBJ whole genome shotgun (WGS) entry which is preliminary data.</text>
</comment>
<keyword evidence="3" id="KW-1185">Reference proteome</keyword>
<dbReference type="SUPFAM" id="SSF51658">
    <property type="entry name" value="Xylose isomerase-like"/>
    <property type="match status" value="1"/>
</dbReference>
<dbReference type="Proteomes" id="UP000460435">
    <property type="component" value="Unassembled WGS sequence"/>
</dbReference>
<accession>A0A7K3MCH8</accession>
<dbReference type="RefSeq" id="WP_162453602.1">
    <property type="nucleotide sequence ID" value="NZ_WLZY01000015.1"/>
</dbReference>
<organism evidence="2 3">
    <name type="scientific">Phytoactinopolyspora mesophila</name>
    <dbReference type="NCBI Taxonomy" id="2650750"/>
    <lineage>
        <taxon>Bacteria</taxon>
        <taxon>Bacillati</taxon>
        <taxon>Actinomycetota</taxon>
        <taxon>Actinomycetes</taxon>
        <taxon>Jiangellales</taxon>
        <taxon>Jiangellaceae</taxon>
        <taxon>Phytoactinopolyspora</taxon>
    </lineage>
</organism>
<feature type="domain" description="Xylose isomerase-like TIM barrel" evidence="1">
    <location>
        <begin position="26"/>
        <end position="212"/>
    </location>
</feature>
<dbReference type="PANTHER" id="PTHR12110">
    <property type="entry name" value="HYDROXYPYRUVATE ISOMERASE"/>
    <property type="match status" value="1"/>
</dbReference>
<evidence type="ECO:0000313" key="2">
    <source>
        <dbReference type="EMBL" id="NDL60890.1"/>
    </source>
</evidence>
<dbReference type="Pfam" id="PF01261">
    <property type="entry name" value="AP_endonuc_2"/>
    <property type="match status" value="1"/>
</dbReference>
<dbReference type="InterPro" id="IPR036237">
    <property type="entry name" value="Xyl_isomerase-like_sf"/>
</dbReference>
<protein>
    <submittedName>
        <fullName evidence="2">TIM barrel protein</fullName>
    </submittedName>
</protein>
<dbReference type="AlphaFoldDB" id="A0A7K3MCH8"/>
<evidence type="ECO:0000259" key="1">
    <source>
        <dbReference type="Pfam" id="PF01261"/>
    </source>
</evidence>
<proteinExistence type="predicted"/>
<dbReference type="InterPro" id="IPR013022">
    <property type="entry name" value="Xyl_isomerase-like_TIM-brl"/>
</dbReference>
<sequence length="246" mass="26714">MSTPLAVQLYSVRDHITKDRDRVLSRLAETGYGAVEPFAPRDDPSGFRTVADDLGLQVCATHASELVRGADASEVFDAVSTLGTSLVIVPGGIPKEEFTTGDGLKRVADVLNDLSERAAAHGLELGYHNHEHELESMFDGRHALDVLADLLTPDIFLEIDTYWAAVGGADVPALLQRHGDRVRLLHVKDGPVVRDEPNVAVGEGRIPVGEYLAAAPHAWRVVEFDKCETDVLDALERSLTYLATLD</sequence>
<dbReference type="InterPro" id="IPR050312">
    <property type="entry name" value="IolE/XylAMocC-like"/>
</dbReference>
<name>A0A7K3MCH8_9ACTN</name>
<gene>
    <name evidence="2" type="ORF">F7O44_27825</name>
</gene>
<dbReference type="Gene3D" id="3.20.20.150">
    <property type="entry name" value="Divalent-metal-dependent TIM barrel enzymes"/>
    <property type="match status" value="1"/>
</dbReference>
<evidence type="ECO:0000313" key="3">
    <source>
        <dbReference type="Proteomes" id="UP000460435"/>
    </source>
</evidence>
<reference evidence="2 3" key="1">
    <citation type="submission" date="2019-11" db="EMBL/GenBank/DDBJ databases">
        <authorList>
            <person name="Li X.-J."/>
            <person name="Feng X.-M."/>
        </authorList>
    </citation>
    <scope>NUCLEOTIDE SEQUENCE [LARGE SCALE GENOMIC DNA]</scope>
    <source>
        <strain evidence="2 3">XMNu-373</strain>
    </source>
</reference>
<dbReference type="EMBL" id="WLZY01000015">
    <property type="protein sequence ID" value="NDL60890.1"/>
    <property type="molecule type" value="Genomic_DNA"/>
</dbReference>
<dbReference type="PANTHER" id="PTHR12110:SF41">
    <property type="entry name" value="INOSOSE DEHYDRATASE"/>
    <property type="match status" value="1"/>
</dbReference>